<feature type="compositionally biased region" description="Pro residues" evidence="12">
    <location>
        <begin position="166"/>
        <end position="185"/>
    </location>
</feature>
<reference evidence="16" key="2">
    <citation type="journal article" date="2021" name="Genome Biol. Evol.">
        <title>Developing a high-quality reference genome for a parasitic bivalve with doubly uniparental inheritance (Bivalvia: Unionida).</title>
        <authorList>
            <person name="Smith C.H."/>
        </authorList>
    </citation>
    <scope>NUCLEOTIDE SEQUENCE</scope>
    <source>
        <strain evidence="16">CHS0354</strain>
        <tissue evidence="16">Mantle</tissue>
    </source>
</reference>
<keyword evidence="8" id="KW-0520">NAD</keyword>
<dbReference type="SMART" id="SM01117">
    <property type="entry name" value="Cyt-b5"/>
    <property type="match status" value="1"/>
</dbReference>
<dbReference type="PRINTS" id="PR00406">
    <property type="entry name" value="CYTB5RDTASE"/>
</dbReference>
<dbReference type="Gene3D" id="3.10.120.10">
    <property type="entry name" value="Cytochrome b5-like heme/steroid binding domain"/>
    <property type="match status" value="1"/>
</dbReference>
<dbReference type="Pfam" id="PF00175">
    <property type="entry name" value="NAD_binding_1"/>
    <property type="match status" value="1"/>
</dbReference>
<evidence type="ECO:0000256" key="9">
    <source>
        <dbReference type="ARBA" id="ARBA00030883"/>
    </source>
</evidence>
<evidence type="ECO:0000256" key="10">
    <source>
        <dbReference type="ARBA" id="ARBA00031842"/>
    </source>
</evidence>
<keyword evidence="17" id="KW-1185">Reference proteome</keyword>
<dbReference type="SUPFAM" id="SSF52343">
    <property type="entry name" value="Ferredoxin reductase-like, C-terminal NADP-linked domain"/>
    <property type="match status" value="1"/>
</dbReference>
<evidence type="ECO:0000313" key="17">
    <source>
        <dbReference type="Proteomes" id="UP001195483"/>
    </source>
</evidence>
<evidence type="ECO:0000259" key="13">
    <source>
        <dbReference type="PROSITE" id="PS50255"/>
    </source>
</evidence>
<dbReference type="InterPro" id="IPR039261">
    <property type="entry name" value="FNR_nucleotide-bd"/>
</dbReference>
<dbReference type="SUPFAM" id="SSF55856">
    <property type="entry name" value="Cytochrome b5-like heme/steroid binding domain"/>
    <property type="match status" value="1"/>
</dbReference>
<protein>
    <recommendedName>
        <fullName evidence="3">Cytochrome b5 reductase 4</fullName>
        <ecNumber evidence="2">1.6.2.2</ecNumber>
    </recommendedName>
    <alternativeName>
        <fullName evidence="10">Flavohemoprotein b5/b5R</fullName>
    </alternativeName>
    <alternativeName>
        <fullName evidence="9">cb5/cb5R</fullName>
    </alternativeName>
</protein>
<feature type="region of interest" description="Disordered" evidence="12">
    <location>
        <begin position="158"/>
        <end position="186"/>
    </location>
</feature>
<keyword evidence="6" id="KW-0560">Oxidoreductase</keyword>
<keyword evidence="4" id="KW-0349">Heme</keyword>
<proteinExistence type="inferred from homology"/>
<dbReference type="SUPFAM" id="SSF49764">
    <property type="entry name" value="HSP20-like chaperones"/>
    <property type="match status" value="1"/>
</dbReference>
<dbReference type="AlphaFoldDB" id="A0AAE0SN39"/>
<organism evidence="16 17">
    <name type="scientific">Potamilus streckersoni</name>
    <dbReference type="NCBI Taxonomy" id="2493646"/>
    <lineage>
        <taxon>Eukaryota</taxon>
        <taxon>Metazoa</taxon>
        <taxon>Spiralia</taxon>
        <taxon>Lophotrochozoa</taxon>
        <taxon>Mollusca</taxon>
        <taxon>Bivalvia</taxon>
        <taxon>Autobranchia</taxon>
        <taxon>Heteroconchia</taxon>
        <taxon>Palaeoheterodonta</taxon>
        <taxon>Unionida</taxon>
        <taxon>Unionoidea</taxon>
        <taxon>Unionidae</taxon>
        <taxon>Ambleminae</taxon>
        <taxon>Lampsilini</taxon>
        <taxon>Potamilus</taxon>
    </lineage>
</organism>
<evidence type="ECO:0000256" key="2">
    <source>
        <dbReference type="ARBA" id="ARBA00012011"/>
    </source>
</evidence>
<dbReference type="GO" id="GO:0020037">
    <property type="term" value="F:heme binding"/>
    <property type="evidence" value="ECO:0007669"/>
    <property type="project" value="InterPro"/>
</dbReference>
<dbReference type="InterPro" id="IPR007052">
    <property type="entry name" value="CS_dom"/>
</dbReference>
<reference evidence="16" key="1">
    <citation type="journal article" date="2021" name="Genome Biol. Evol.">
        <title>A High-Quality Reference Genome for a Parasitic Bivalve with Doubly Uniparental Inheritance (Bivalvia: Unionida).</title>
        <authorList>
            <person name="Smith C.H."/>
        </authorList>
    </citation>
    <scope>NUCLEOTIDE SEQUENCE</scope>
    <source>
        <strain evidence="16">CHS0354</strain>
    </source>
</reference>
<evidence type="ECO:0000259" key="14">
    <source>
        <dbReference type="PROSITE" id="PS51203"/>
    </source>
</evidence>
<dbReference type="CDD" id="cd06183">
    <property type="entry name" value="cyt_b5_reduct_like"/>
    <property type="match status" value="1"/>
</dbReference>
<feature type="domain" description="FAD-binding FR-type" evidence="15">
    <location>
        <begin position="277"/>
        <end position="389"/>
    </location>
</feature>
<dbReference type="FunFam" id="3.10.120.10:FF:000001">
    <property type="entry name" value="Cytochrome b5 reductase 4"/>
    <property type="match status" value="1"/>
</dbReference>
<dbReference type="PRINTS" id="PR00363">
    <property type="entry name" value="CYTOCHROMEB5"/>
</dbReference>
<dbReference type="EMBL" id="JAEAOA010000957">
    <property type="protein sequence ID" value="KAK3594443.1"/>
    <property type="molecule type" value="Genomic_DNA"/>
</dbReference>
<evidence type="ECO:0000256" key="8">
    <source>
        <dbReference type="ARBA" id="ARBA00023027"/>
    </source>
</evidence>
<feature type="domain" description="CS" evidence="14">
    <location>
        <begin position="184"/>
        <end position="276"/>
    </location>
</feature>
<gene>
    <name evidence="16" type="ORF">CHS0354_015441</name>
</gene>
<dbReference type="EC" id="1.6.2.2" evidence="2"/>
<dbReference type="Gene3D" id="3.40.50.80">
    <property type="entry name" value="Nucleotide-binding domain of ferredoxin-NADP reductase (FNR) module"/>
    <property type="match status" value="1"/>
</dbReference>
<feature type="domain" description="Cytochrome b5 heme-binding" evidence="13">
    <location>
        <begin position="62"/>
        <end position="138"/>
    </location>
</feature>
<dbReference type="PROSITE" id="PS51203">
    <property type="entry name" value="CS"/>
    <property type="match status" value="1"/>
</dbReference>
<dbReference type="InterPro" id="IPR008333">
    <property type="entry name" value="Cbr1-like_FAD-bd_dom"/>
</dbReference>
<dbReference type="PANTHER" id="PTHR46237:SF1">
    <property type="entry name" value="CYTOCHROME B5 REDUCTASE 4"/>
    <property type="match status" value="1"/>
</dbReference>
<sequence length="526" mass="59133">MGTPPRFITPQFPTIGSQQRVSSSSVSSQGRNKVILKPGHSLMDWIRLTRSGKDLTGLGGKFIEVSEEELSKHNKIDDAWIALRGNVYNVTAYLDFHPGGDSELMRGAGKDATQLFDEIHQWVNAESMLEKCLIGKLKIASPINRRVLELKAGIQRSLTVNGPTTPSVPPPTTPSLPPPTTPDLQPPKFDWFQSNKSVTLVLYTKWPAINSDFVIIDKTDLQLLITVYIEDYIYQAHIELENDVSTAYDVTTPEDSGKVEVVFQKSQQDIQWSTLAFIYRNCKVESIKDVTDDTKLFCLSLPAGTRLCVPLGYHVYITCNISGINVVRSYTVVLPSLDKESQDPRVLAGQVIYLMLKIYPEGTITPLLGSLKQGDMIQVSNFDGNFKQNELQDCSHLILYAAGTGFTPMIRLIYQSIVEEHMSDRYVKLIFFNKKEKDILWNDQLCTLSKTNTRFSYTNVLSNPGDSWCGLKSRVSLQMVKDFTPKSEDCKKLWICVCGPIPFTRLVLQLAEELGYDKQQIHAFLG</sequence>
<evidence type="ECO:0000256" key="11">
    <source>
        <dbReference type="ARBA" id="ARBA00047682"/>
    </source>
</evidence>
<dbReference type="SUPFAM" id="SSF63380">
    <property type="entry name" value="Riboflavin synthase domain-like"/>
    <property type="match status" value="1"/>
</dbReference>
<evidence type="ECO:0000259" key="15">
    <source>
        <dbReference type="PROSITE" id="PS51384"/>
    </source>
</evidence>
<dbReference type="Pfam" id="PF00173">
    <property type="entry name" value="Cyt-b5"/>
    <property type="match status" value="1"/>
</dbReference>
<dbReference type="InterPro" id="IPR036400">
    <property type="entry name" value="Cyt_B5-like_heme/steroid_sf"/>
</dbReference>
<dbReference type="InterPro" id="IPR001199">
    <property type="entry name" value="Cyt_B5-like_heme/steroid-bd"/>
</dbReference>
<dbReference type="InterPro" id="IPR051872">
    <property type="entry name" value="Cytochrome_b5/Flavoprotein_Rdt"/>
</dbReference>
<dbReference type="Proteomes" id="UP001195483">
    <property type="component" value="Unassembled WGS sequence"/>
</dbReference>
<reference evidence="16" key="3">
    <citation type="submission" date="2023-05" db="EMBL/GenBank/DDBJ databases">
        <authorList>
            <person name="Smith C.H."/>
        </authorList>
    </citation>
    <scope>NUCLEOTIDE SEQUENCE</scope>
    <source>
        <strain evidence="16">CHS0354</strain>
        <tissue evidence="16">Mantle</tissue>
    </source>
</reference>
<evidence type="ECO:0000256" key="3">
    <source>
        <dbReference type="ARBA" id="ARBA00022339"/>
    </source>
</evidence>
<accession>A0AAE0SN39</accession>
<comment type="caution">
    <text evidence="16">The sequence shown here is derived from an EMBL/GenBank/DDBJ whole genome shotgun (WGS) entry which is preliminary data.</text>
</comment>
<dbReference type="Pfam" id="PF00970">
    <property type="entry name" value="FAD_binding_6"/>
    <property type="match status" value="1"/>
</dbReference>
<dbReference type="PROSITE" id="PS50255">
    <property type="entry name" value="CYTOCHROME_B5_2"/>
    <property type="match status" value="1"/>
</dbReference>
<comment type="similarity">
    <text evidence="1">Belongs to the flavoprotein pyridine nucleotide cytochrome reductase family.</text>
</comment>
<dbReference type="InterPro" id="IPR017927">
    <property type="entry name" value="FAD-bd_FR_type"/>
</dbReference>
<dbReference type="GO" id="GO:0090524">
    <property type="term" value="F:cytochrome-b5 reductase activity, acting on NADH"/>
    <property type="evidence" value="ECO:0007669"/>
    <property type="project" value="UniProtKB-EC"/>
</dbReference>
<name>A0AAE0SN39_9BIVA</name>
<dbReference type="InterPro" id="IPR008978">
    <property type="entry name" value="HSP20-like_chaperone"/>
</dbReference>
<dbReference type="GO" id="GO:0005783">
    <property type="term" value="C:endoplasmic reticulum"/>
    <property type="evidence" value="ECO:0007669"/>
    <property type="project" value="TreeGrafter"/>
</dbReference>
<dbReference type="FunFam" id="3.40.50.80:FF:000021">
    <property type="entry name" value="Cytochrome b5 reductase 4"/>
    <property type="match status" value="1"/>
</dbReference>
<evidence type="ECO:0000256" key="1">
    <source>
        <dbReference type="ARBA" id="ARBA00006105"/>
    </source>
</evidence>
<evidence type="ECO:0000256" key="5">
    <source>
        <dbReference type="ARBA" id="ARBA00022723"/>
    </source>
</evidence>
<dbReference type="PANTHER" id="PTHR46237">
    <property type="entry name" value="CYTOCHROME B5 REDUCTASE 4 FAMILY MEMBER"/>
    <property type="match status" value="1"/>
</dbReference>
<keyword evidence="7" id="KW-0408">Iron</keyword>
<dbReference type="PROSITE" id="PS51384">
    <property type="entry name" value="FAD_FR"/>
    <property type="match status" value="1"/>
</dbReference>
<dbReference type="InterPro" id="IPR017938">
    <property type="entry name" value="Riboflavin_synthase-like_b-brl"/>
</dbReference>
<dbReference type="GO" id="GO:0046872">
    <property type="term" value="F:metal ion binding"/>
    <property type="evidence" value="ECO:0007669"/>
    <property type="project" value="UniProtKB-KW"/>
</dbReference>
<dbReference type="InterPro" id="IPR018506">
    <property type="entry name" value="Cyt_B5_heme-BS"/>
</dbReference>
<dbReference type="Gene3D" id="2.40.30.10">
    <property type="entry name" value="Translation factors"/>
    <property type="match status" value="1"/>
</dbReference>
<evidence type="ECO:0000256" key="12">
    <source>
        <dbReference type="SAM" id="MobiDB-lite"/>
    </source>
</evidence>
<comment type="catalytic activity">
    <reaction evidence="11">
        <text>2 Fe(III)-[cytochrome b5] + NADH = 2 Fe(II)-[cytochrome b5] + NAD(+) + H(+)</text>
        <dbReference type="Rhea" id="RHEA:46680"/>
        <dbReference type="Rhea" id="RHEA-COMP:10438"/>
        <dbReference type="Rhea" id="RHEA-COMP:10439"/>
        <dbReference type="ChEBI" id="CHEBI:15378"/>
        <dbReference type="ChEBI" id="CHEBI:29033"/>
        <dbReference type="ChEBI" id="CHEBI:29034"/>
        <dbReference type="ChEBI" id="CHEBI:57540"/>
        <dbReference type="ChEBI" id="CHEBI:57945"/>
        <dbReference type="EC" id="1.6.2.2"/>
    </reaction>
</comment>
<dbReference type="PROSITE" id="PS00191">
    <property type="entry name" value="CYTOCHROME_B5_1"/>
    <property type="match status" value="1"/>
</dbReference>
<evidence type="ECO:0000256" key="4">
    <source>
        <dbReference type="ARBA" id="ARBA00022617"/>
    </source>
</evidence>
<keyword evidence="5" id="KW-0479">Metal-binding</keyword>
<dbReference type="GO" id="GO:0006801">
    <property type="term" value="P:superoxide metabolic process"/>
    <property type="evidence" value="ECO:0007669"/>
    <property type="project" value="TreeGrafter"/>
</dbReference>
<evidence type="ECO:0000256" key="6">
    <source>
        <dbReference type="ARBA" id="ARBA00023002"/>
    </source>
</evidence>
<evidence type="ECO:0000313" key="16">
    <source>
        <dbReference type="EMBL" id="KAK3594443.1"/>
    </source>
</evidence>
<evidence type="ECO:0000256" key="7">
    <source>
        <dbReference type="ARBA" id="ARBA00023004"/>
    </source>
</evidence>
<dbReference type="Gene3D" id="2.60.40.790">
    <property type="match status" value="1"/>
</dbReference>
<dbReference type="InterPro" id="IPR001433">
    <property type="entry name" value="OxRdtase_FAD/NAD-bd"/>
</dbReference>